<organism evidence="2 3">
    <name type="scientific">Macrolepiota fuliginosa MF-IS2</name>
    <dbReference type="NCBI Taxonomy" id="1400762"/>
    <lineage>
        <taxon>Eukaryota</taxon>
        <taxon>Fungi</taxon>
        <taxon>Dikarya</taxon>
        <taxon>Basidiomycota</taxon>
        <taxon>Agaricomycotina</taxon>
        <taxon>Agaricomycetes</taxon>
        <taxon>Agaricomycetidae</taxon>
        <taxon>Agaricales</taxon>
        <taxon>Agaricineae</taxon>
        <taxon>Agaricaceae</taxon>
        <taxon>Macrolepiota</taxon>
    </lineage>
</organism>
<accession>A0A9P5XB46</accession>
<dbReference type="OrthoDB" id="3067548at2759"/>
<protein>
    <submittedName>
        <fullName evidence="2">Uncharacterized protein</fullName>
    </submittedName>
</protein>
<reference evidence="2" key="1">
    <citation type="submission" date="2020-11" db="EMBL/GenBank/DDBJ databases">
        <authorList>
            <consortium name="DOE Joint Genome Institute"/>
            <person name="Ahrendt S."/>
            <person name="Riley R."/>
            <person name="Andreopoulos W."/>
            <person name="Labutti K."/>
            <person name="Pangilinan J."/>
            <person name="Ruiz-Duenas F.J."/>
            <person name="Barrasa J.M."/>
            <person name="Sanchez-Garcia M."/>
            <person name="Camarero S."/>
            <person name="Miyauchi S."/>
            <person name="Serrano A."/>
            <person name="Linde D."/>
            <person name="Babiker R."/>
            <person name="Drula E."/>
            <person name="Ayuso-Fernandez I."/>
            <person name="Pacheco R."/>
            <person name="Padilla G."/>
            <person name="Ferreira P."/>
            <person name="Barriuso J."/>
            <person name="Kellner H."/>
            <person name="Castanera R."/>
            <person name="Alfaro M."/>
            <person name="Ramirez L."/>
            <person name="Pisabarro A.G."/>
            <person name="Kuo A."/>
            <person name="Tritt A."/>
            <person name="Lipzen A."/>
            <person name="He G."/>
            <person name="Yan M."/>
            <person name="Ng V."/>
            <person name="Cullen D."/>
            <person name="Martin F."/>
            <person name="Rosso M.-N."/>
            <person name="Henrissat B."/>
            <person name="Hibbett D."/>
            <person name="Martinez A.T."/>
            <person name="Grigoriev I.V."/>
        </authorList>
    </citation>
    <scope>NUCLEOTIDE SEQUENCE</scope>
    <source>
        <strain evidence="2">MF-IS2</strain>
    </source>
</reference>
<comment type="caution">
    <text evidence="2">The sequence shown here is derived from an EMBL/GenBank/DDBJ whole genome shotgun (WGS) entry which is preliminary data.</text>
</comment>
<feature type="region of interest" description="Disordered" evidence="1">
    <location>
        <begin position="23"/>
        <end position="48"/>
    </location>
</feature>
<feature type="region of interest" description="Disordered" evidence="1">
    <location>
        <begin position="199"/>
        <end position="220"/>
    </location>
</feature>
<dbReference type="EMBL" id="MU151264">
    <property type="protein sequence ID" value="KAF9446071.1"/>
    <property type="molecule type" value="Genomic_DNA"/>
</dbReference>
<sequence>MPFFENAYDFEVNGGNFYDIGGNQNNRTRDSSLNMSGTGNTLGMNGDYSRQDARTFNAETNASTAYAGPSYGNSSTYAGYGQVPPTATPMVHPPMPPYGQPADPQAQHYQAVYYHYLAYLTAMQQYQQHAQQFSPPAQNASEDQPAQAVQGASQPQQDTQDTPHAPQLTITQDGEQDEMDALNFNFGERLNIQEDRNPVYTPIPQARPQAQLQQCTSTYN</sequence>
<gene>
    <name evidence="2" type="ORF">P691DRAFT_804741</name>
</gene>
<dbReference type="Proteomes" id="UP000807342">
    <property type="component" value="Unassembled WGS sequence"/>
</dbReference>
<keyword evidence="3" id="KW-1185">Reference proteome</keyword>
<feature type="compositionally biased region" description="Polar residues" evidence="1">
    <location>
        <begin position="133"/>
        <end position="144"/>
    </location>
</feature>
<dbReference type="AlphaFoldDB" id="A0A9P5XB46"/>
<feature type="compositionally biased region" description="Polar residues" evidence="1">
    <location>
        <begin position="208"/>
        <end position="220"/>
    </location>
</feature>
<feature type="region of interest" description="Disordered" evidence="1">
    <location>
        <begin position="130"/>
        <end position="167"/>
    </location>
</feature>
<feature type="compositionally biased region" description="Polar residues" evidence="1">
    <location>
        <begin position="150"/>
        <end position="167"/>
    </location>
</feature>
<proteinExistence type="predicted"/>
<evidence type="ECO:0000313" key="2">
    <source>
        <dbReference type="EMBL" id="KAF9446071.1"/>
    </source>
</evidence>
<feature type="compositionally biased region" description="Polar residues" evidence="1">
    <location>
        <begin position="23"/>
        <end position="43"/>
    </location>
</feature>
<evidence type="ECO:0000313" key="3">
    <source>
        <dbReference type="Proteomes" id="UP000807342"/>
    </source>
</evidence>
<name>A0A9P5XB46_9AGAR</name>
<evidence type="ECO:0000256" key="1">
    <source>
        <dbReference type="SAM" id="MobiDB-lite"/>
    </source>
</evidence>